<dbReference type="InterPro" id="IPR032427">
    <property type="entry name" value="P22_portal"/>
</dbReference>
<gene>
    <name evidence="2" type="ORF">TM448A02169_0008</name>
</gene>
<evidence type="ECO:0000313" key="2">
    <source>
        <dbReference type="EMBL" id="QJA51488.1"/>
    </source>
</evidence>
<feature type="compositionally biased region" description="Pro residues" evidence="1">
    <location>
        <begin position="587"/>
        <end position="596"/>
    </location>
</feature>
<organism evidence="2">
    <name type="scientific">viral metagenome</name>
    <dbReference type="NCBI Taxonomy" id="1070528"/>
    <lineage>
        <taxon>unclassified sequences</taxon>
        <taxon>metagenomes</taxon>
        <taxon>organismal metagenomes</taxon>
    </lineage>
</organism>
<dbReference type="Pfam" id="PF16510">
    <property type="entry name" value="P22_portal"/>
    <property type="match status" value="1"/>
</dbReference>
<evidence type="ECO:0008006" key="3">
    <source>
        <dbReference type="Google" id="ProtNLM"/>
    </source>
</evidence>
<sequence length="608" mass="70348">MAKDDRVYITKLRTAVDKIFESTKEERTKMDRFLKEYKGQWWDEKELKSKHDSKVFVNYLFATVMSVAPLLTDNRPTWTIRAQKPFMQKYVEVFSLCLKYLWEKLDMDAKVFKAVVDALVMKNGIFKVTFDPDVGTFGECRIDVVDPRCYFESPGYDDNWECDFQGTRERKPISWIRRNFPDKGKDVKSDEDDEKAVKAGWEDRAGFELQSTFATLYEVWMRDDETESYVVKGENGEPEKDEKGKDKKEEREKYPYGKIVVFTKDVLLDERPSPYRHNRPPYVKLYDYFNPHDTIGMGEGDQIENLNRSINRAMQLMDKFMTLYNDPNWLVDETAGIDAESVKRDLPGGGNVWSYNSGVNEMPIRRVEMGSLTPDLYNYVALLPRILEEVTGVTDITKGMASKTERQTAAEVSTLIESSYTRTRQRVRNLEHFIKRTGYLLVDIMQQYYDNIRDVNIKGDQNIDYYKASSSKPFVDQMMQPKPPQPGQNPQIAMQEQKDWEDYQKFIETFGDKDTVYADFDIEIETNSTLPMDRQSLANLFLRLAAMKVVDPQAVIEQLNIPKGEEIIARMEQRAQAAMAAKGGGRPMPPPKPQGGPPMGLQQKPEGI</sequence>
<feature type="compositionally biased region" description="Basic and acidic residues" evidence="1">
    <location>
        <begin position="234"/>
        <end position="251"/>
    </location>
</feature>
<name>A0A6H1ZVE7_9ZZZZ</name>
<reference evidence="2" key="1">
    <citation type="submission" date="2020-03" db="EMBL/GenBank/DDBJ databases">
        <title>The deep terrestrial virosphere.</title>
        <authorList>
            <person name="Holmfeldt K."/>
            <person name="Nilsson E."/>
            <person name="Simone D."/>
            <person name="Lopez-Fernandez M."/>
            <person name="Wu X."/>
            <person name="de Brujin I."/>
            <person name="Lundin D."/>
            <person name="Andersson A."/>
            <person name="Bertilsson S."/>
            <person name="Dopson M."/>
        </authorList>
    </citation>
    <scope>NUCLEOTIDE SEQUENCE</scope>
    <source>
        <strain evidence="2">TM448A02169</strain>
    </source>
</reference>
<dbReference type="AlphaFoldDB" id="A0A6H1ZVE7"/>
<accession>A0A6H1ZVE7</accession>
<feature type="compositionally biased region" description="Low complexity" evidence="1">
    <location>
        <begin position="599"/>
        <end position="608"/>
    </location>
</feature>
<feature type="region of interest" description="Disordered" evidence="1">
    <location>
        <begin position="576"/>
        <end position="608"/>
    </location>
</feature>
<evidence type="ECO:0000256" key="1">
    <source>
        <dbReference type="SAM" id="MobiDB-lite"/>
    </source>
</evidence>
<protein>
    <recommendedName>
        <fullName evidence="3">Portal protein</fullName>
    </recommendedName>
</protein>
<feature type="region of interest" description="Disordered" evidence="1">
    <location>
        <begin position="230"/>
        <end position="251"/>
    </location>
</feature>
<dbReference type="EMBL" id="MT144267">
    <property type="protein sequence ID" value="QJA51488.1"/>
    <property type="molecule type" value="Genomic_DNA"/>
</dbReference>
<proteinExistence type="predicted"/>